<dbReference type="AlphaFoldDB" id="A0A913Z702"/>
<dbReference type="SUPFAM" id="SSF53822">
    <property type="entry name" value="Periplasmic binding protein-like I"/>
    <property type="match status" value="1"/>
</dbReference>
<dbReference type="PROSITE" id="PS50259">
    <property type="entry name" value="G_PROTEIN_RECEP_F3_4"/>
    <property type="match status" value="1"/>
</dbReference>
<evidence type="ECO:0000256" key="12">
    <source>
        <dbReference type="SAM" id="SignalP"/>
    </source>
</evidence>
<feature type="signal peptide" evidence="12">
    <location>
        <begin position="1"/>
        <end position="19"/>
    </location>
</feature>
<reference evidence="14" key="1">
    <citation type="submission" date="2022-11" db="UniProtKB">
        <authorList>
            <consortium name="EnsemblMetazoa"/>
        </authorList>
    </citation>
    <scope>IDENTIFICATION</scope>
</reference>
<dbReference type="InterPro" id="IPR000337">
    <property type="entry name" value="GPCR_3"/>
</dbReference>
<feature type="transmembrane region" description="Helical" evidence="11">
    <location>
        <begin position="559"/>
        <end position="583"/>
    </location>
</feature>
<keyword evidence="9" id="KW-0807">Transducer</keyword>
<dbReference type="Proteomes" id="UP000887568">
    <property type="component" value="Unplaced"/>
</dbReference>
<evidence type="ECO:0000256" key="3">
    <source>
        <dbReference type="ARBA" id="ARBA00022692"/>
    </source>
</evidence>
<feature type="domain" description="G-protein coupled receptors family 3 profile" evidence="13">
    <location>
        <begin position="558"/>
        <end position="822"/>
    </location>
</feature>
<dbReference type="Gene3D" id="2.10.50.30">
    <property type="entry name" value="GPCR, family 3, nine cysteines domain"/>
    <property type="match status" value="1"/>
</dbReference>
<name>A0A913Z702_PATMI</name>
<evidence type="ECO:0000256" key="6">
    <source>
        <dbReference type="ARBA" id="ARBA00023136"/>
    </source>
</evidence>
<sequence length="851" mass="92768">MAFLTLCILFLMAAGPSAGGSIPDAAHVSLTSPGDVILGASLPMHGWFSGSGPPCSGSLGRWGNEVAALLSFAIEEINNRTDLLPNITIGYDIRDNCYSETLSVWTALSLASTSERPQEDVEFTKISPAEYGNLFCIIGTQSSATTIPTAQAASLYRIPVISPFATSNELSDKRRFPYFLRTVPPDSLQAKAIADILLQFGWKYVGLYFQLNTYGIHGAQALLDLAELHGICVAFSVPVRSPGTKAELYDAVSRLAAFPKARVVVIISEVTAAGSIVRTIEELFGIPHNITFVGSDAWAFPSTMHANHGVDLRGLQGSIYVQLKYNQIPGFEEYFRYIETRDVTFSSWFQGFKDKWMKDNQCSDIALCPIRIAANDNFLVDAVYAFAYGLQDLLRDRCNDTTDCNSTIQAIRGQDFLPYLLGLRFQGLAGKYVFDVNGNPGGKYKILNYQFQDDVFQVVRLGEWEASEDRRLDVNLSAIQWVGGSRDPPASLCREICTSGHIEVPLEEKCCFGCQQCPNNAIVQNNLCEQCPVDEWPDASFQVCRPIVPTPPSWSEPTVVSILILSGLGLVLSLLAALGLFHYRHHVLIKAASRELSSINILGLTLAFLAPFSLLVPPTAVSCRASEIIVALCFTLTYAPTLLKVNRIYRIFDAGKKSNKPPRFMGPRSQLTIVLGVFAAMVVVAVAGTLASPTLPAKLIFYPPADYIEAFCKFGNGFLASLICNLLIVLVCCYYAFKARKVPSNYNESKFIAISVYSTLVFGMAAVPVYITAATVLQKVATLCVAILLNSFLTLFCVYLPKLYAILLARDVQVSEWRANDKTSSGTGSTGVQSTVGTSKVQPVSGAVGIK</sequence>
<protein>
    <recommendedName>
        <fullName evidence="13">G-protein coupled receptors family 3 profile domain-containing protein</fullName>
    </recommendedName>
</protein>
<feature type="transmembrane region" description="Helical" evidence="11">
    <location>
        <begin position="714"/>
        <end position="737"/>
    </location>
</feature>
<proteinExistence type="predicted"/>
<dbReference type="Pfam" id="PF01094">
    <property type="entry name" value="ANF_receptor"/>
    <property type="match status" value="1"/>
</dbReference>
<feature type="region of interest" description="Disordered" evidence="10">
    <location>
        <begin position="820"/>
        <end position="851"/>
    </location>
</feature>
<feature type="transmembrane region" description="Helical" evidence="11">
    <location>
        <begin position="777"/>
        <end position="800"/>
    </location>
</feature>
<accession>A0A913Z702</accession>
<evidence type="ECO:0000259" key="13">
    <source>
        <dbReference type="PROSITE" id="PS50259"/>
    </source>
</evidence>
<dbReference type="PANTHER" id="PTHR24060">
    <property type="entry name" value="METABOTROPIC GLUTAMATE RECEPTOR"/>
    <property type="match status" value="1"/>
</dbReference>
<keyword evidence="3 11" id="KW-0812">Transmembrane</keyword>
<dbReference type="PRINTS" id="PR01176">
    <property type="entry name" value="GABABRECEPTR"/>
</dbReference>
<keyword evidence="4 11" id="KW-1133">Transmembrane helix</keyword>
<dbReference type="InterPro" id="IPR050726">
    <property type="entry name" value="mGluR"/>
</dbReference>
<keyword evidence="7" id="KW-0675">Receptor</keyword>
<keyword evidence="12" id="KW-0732">Signal</keyword>
<dbReference type="InterPro" id="IPR017978">
    <property type="entry name" value="GPCR_3_C"/>
</dbReference>
<keyword evidence="8" id="KW-0325">Glycoprotein</keyword>
<dbReference type="InterPro" id="IPR038550">
    <property type="entry name" value="GPCR_3_9-Cys_sf"/>
</dbReference>
<comment type="subcellular location">
    <subcellularLocation>
        <location evidence="1">Cell membrane</location>
        <topology evidence="1">Multi-pass membrane protein</topology>
    </subcellularLocation>
</comment>
<evidence type="ECO:0000256" key="7">
    <source>
        <dbReference type="ARBA" id="ARBA00023170"/>
    </source>
</evidence>
<organism evidence="14 15">
    <name type="scientific">Patiria miniata</name>
    <name type="common">Bat star</name>
    <name type="synonym">Asterina miniata</name>
    <dbReference type="NCBI Taxonomy" id="46514"/>
    <lineage>
        <taxon>Eukaryota</taxon>
        <taxon>Metazoa</taxon>
        <taxon>Echinodermata</taxon>
        <taxon>Eleutherozoa</taxon>
        <taxon>Asterozoa</taxon>
        <taxon>Asteroidea</taxon>
        <taxon>Valvatacea</taxon>
        <taxon>Valvatida</taxon>
        <taxon>Asterinidae</taxon>
        <taxon>Patiria</taxon>
    </lineage>
</organism>
<feature type="compositionally biased region" description="Low complexity" evidence="10">
    <location>
        <begin position="823"/>
        <end position="839"/>
    </location>
</feature>
<keyword evidence="15" id="KW-1185">Reference proteome</keyword>
<evidence type="ECO:0000313" key="15">
    <source>
        <dbReference type="Proteomes" id="UP000887568"/>
    </source>
</evidence>
<dbReference type="InterPro" id="IPR028082">
    <property type="entry name" value="Peripla_BP_I"/>
</dbReference>
<dbReference type="OrthoDB" id="60033at2759"/>
<dbReference type="Pfam" id="PF00003">
    <property type="entry name" value="7tm_3"/>
    <property type="match status" value="1"/>
</dbReference>
<feature type="transmembrane region" description="Helical" evidence="11">
    <location>
        <begin position="628"/>
        <end position="649"/>
    </location>
</feature>
<dbReference type="CDD" id="cd13953">
    <property type="entry name" value="7tm_classC_mGluR-like"/>
    <property type="match status" value="1"/>
</dbReference>
<feature type="transmembrane region" description="Helical" evidence="11">
    <location>
        <begin position="749"/>
        <end position="771"/>
    </location>
</feature>
<feature type="transmembrane region" description="Helical" evidence="11">
    <location>
        <begin position="595"/>
        <end position="616"/>
    </location>
</feature>
<evidence type="ECO:0000256" key="11">
    <source>
        <dbReference type="SAM" id="Phobius"/>
    </source>
</evidence>
<keyword evidence="5" id="KW-0297">G-protein coupled receptor</keyword>
<evidence type="ECO:0000256" key="10">
    <source>
        <dbReference type="SAM" id="MobiDB-lite"/>
    </source>
</evidence>
<dbReference type="RefSeq" id="XP_038046781.1">
    <property type="nucleotide sequence ID" value="XM_038190853.1"/>
</dbReference>
<feature type="transmembrane region" description="Helical" evidence="11">
    <location>
        <begin position="670"/>
        <end position="694"/>
    </location>
</feature>
<dbReference type="EnsemblMetazoa" id="XM_038190853.1">
    <property type="protein sequence ID" value="XP_038046781.1"/>
    <property type="gene ID" value="LOC119720988"/>
</dbReference>
<evidence type="ECO:0000256" key="5">
    <source>
        <dbReference type="ARBA" id="ARBA00023040"/>
    </source>
</evidence>
<evidence type="ECO:0000256" key="1">
    <source>
        <dbReference type="ARBA" id="ARBA00004651"/>
    </source>
</evidence>
<dbReference type="OMA" id="MINDAVY"/>
<feature type="chain" id="PRO_5037286922" description="G-protein coupled receptors family 3 profile domain-containing protein" evidence="12">
    <location>
        <begin position="20"/>
        <end position="851"/>
    </location>
</feature>
<dbReference type="GeneID" id="119720988"/>
<dbReference type="GO" id="GO:0004930">
    <property type="term" value="F:G protein-coupled receptor activity"/>
    <property type="evidence" value="ECO:0007669"/>
    <property type="project" value="UniProtKB-KW"/>
</dbReference>
<evidence type="ECO:0000313" key="14">
    <source>
        <dbReference type="EnsemblMetazoa" id="XP_038046781.1"/>
    </source>
</evidence>
<dbReference type="GO" id="GO:0005886">
    <property type="term" value="C:plasma membrane"/>
    <property type="evidence" value="ECO:0007669"/>
    <property type="project" value="UniProtKB-SubCell"/>
</dbReference>
<keyword evidence="2" id="KW-1003">Cell membrane</keyword>
<evidence type="ECO:0000256" key="2">
    <source>
        <dbReference type="ARBA" id="ARBA00022475"/>
    </source>
</evidence>
<dbReference type="InterPro" id="IPR001828">
    <property type="entry name" value="ANF_lig-bd_rcpt"/>
</dbReference>
<dbReference type="Gene3D" id="3.40.50.2300">
    <property type="match status" value="2"/>
</dbReference>
<evidence type="ECO:0000256" key="8">
    <source>
        <dbReference type="ARBA" id="ARBA00023180"/>
    </source>
</evidence>
<keyword evidence="6 11" id="KW-0472">Membrane</keyword>
<evidence type="ECO:0000256" key="4">
    <source>
        <dbReference type="ARBA" id="ARBA00022989"/>
    </source>
</evidence>
<dbReference type="PRINTS" id="PR00248">
    <property type="entry name" value="GPCRMGR"/>
</dbReference>
<evidence type="ECO:0000256" key="9">
    <source>
        <dbReference type="ARBA" id="ARBA00023224"/>
    </source>
</evidence>